<accession>A8S0J7</accession>
<reference evidence="1 2" key="1">
    <citation type="submission" date="2007-08" db="EMBL/GenBank/DDBJ databases">
        <authorList>
            <person name="Fulton L."/>
            <person name="Clifton S."/>
            <person name="Fulton B."/>
            <person name="Xu J."/>
            <person name="Minx P."/>
            <person name="Pepin K.H."/>
            <person name="Johnson M."/>
            <person name="Thiruvilangam P."/>
            <person name="Bhonagiri V."/>
            <person name="Nash W.E."/>
            <person name="Mardis E.R."/>
            <person name="Wilson R.K."/>
        </authorList>
    </citation>
    <scope>NUCLEOTIDE SEQUENCE [LARGE SCALE GENOMIC DNA]</scope>
    <source>
        <strain evidence="2">ATCC BAA-613 / DSM 15670 / CCUG 46953 / JCM 12243 / WAL 16351</strain>
    </source>
</reference>
<gene>
    <name evidence="1" type="ORF">CLOBOL_05694</name>
</gene>
<evidence type="ECO:0000313" key="1">
    <source>
        <dbReference type="EMBL" id="EDP14087.1"/>
    </source>
</evidence>
<protein>
    <submittedName>
        <fullName evidence="1">Uncharacterized protein</fullName>
    </submittedName>
</protein>
<sequence>MTCEDLIGRTIRFRDRIQCYECDEPDPYEMCPDIGNPDNCPKKDYEVKVQKVSVSRVKGETIYTINDDYEFPAGDFWKVVRIGKAG</sequence>
<dbReference type="AlphaFoldDB" id="A8S0J7"/>
<comment type="caution">
    <text evidence="1">The sequence shown here is derived from an EMBL/GenBank/DDBJ whole genome shotgun (WGS) entry which is preliminary data.</text>
</comment>
<dbReference type="EMBL" id="ABCC02000042">
    <property type="protein sequence ID" value="EDP14087.1"/>
    <property type="molecule type" value="Genomic_DNA"/>
</dbReference>
<proteinExistence type="predicted"/>
<dbReference type="HOGENOM" id="CLU_2492320_0_0_9"/>
<name>A8S0J7_ENTBW</name>
<organism evidence="1 2">
    <name type="scientific">Enterocloster bolteae (strain ATCC BAA-613 / DSM 15670 / CCUG 46953 / JCM 12243 / WAL 16351)</name>
    <name type="common">Clostridium bolteae</name>
    <dbReference type="NCBI Taxonomy" id="411902"/>
    <lineage>
        <taxon>Bacteria</taxon>
        <taxon>Bacillati</taxon>
        <taxon>Bacillota</taxon>
        <taxon>Clostridia</taxon>
        <taxon>Lachnospirales</taxon>
        <taxon>Lachnospiraceae</taxon>
        <taxon>Enterocloster</taxon>
    </lineage>
</organism>
<dbReference type="PaxDb" id="411902-CLOBOL_05694"/>
<reference evidence="1 2" key="2">
    <citation type="submission" date="2007-09" db="EMBL/GenBank/DDBJ databases">
        <title>Draft genome sequence of Clostridium bolteae (ATCC BAA-613).</title>
        <authorList>
            <person name="Sudarsanam P."/>
            <person name="Ley R."/>
            <person name="Guruge J."/>
            <person name="Turnbaugh P.J."/>
            <person name="Mahowald M."/>
            <person name="Liep D."/>
            <person name="Gordon J."/>
        </authorList>
    </citation>
    <scope>NUCLEOTIDE SEQUENCE [LARGE SCALE GENOMIC DNA]</scope>
    <source>
        <strain evidence="2">ATCC BAA-613 / DSM 15670 / CCUG 46953 / JCM 12243 / WAL 16351</strain>
    </source>
</reference>
<dbReference type="Proteomes" id="UP000005396">
    <property type="component" value="Unassembled WGS sequence"/>
</dbReference>
<evidence type="ECO:0000313" key="2">
    <source>
        <dbReference type="Proteomes" id="UP000005396"/>
    </source>
</evidence>